<dbReference type="EMBL" id="RWJN01000320">
    <property type="protein sequence ID" value="TCD63126.1"/>
    <property type="molecule type" value="Genomic_DNA"/>
</dbReference>
<sequence>MPDPEPGPGGAPQQDVTVKDIAELKQTVDAADGLFAAIDLELAHVLDRATASAILPPFRSKFLPAVQELRSRWHSCHKQYRDCVWSSRETAGTAQGFLSDFVEVGLKTLDECKGLSLDERREILQSYRNAIDARASEAEKMTGEFEALCVEVNKCAESWANTMTRSNLTKLLRNETISANMKTLSSILGESAVINLVVQGVSFVLMVLSSTWRHLRGLFLPDDHEAANEPEESSKLQDLPVSLVAKISVICAVWAAITVDLQNAVELLRDSESAQLFTKRLAEAKTVYIALIEALREYQVDVVETKYYWLEKAGSDDPTLLLIACFMRGIRGSVVLGSQQAISTDIKGMGHNIKKVDLLFGLVLSELQQISDGLEGTSGMTEVKETVDTVKPALELLHEVFKQLVHDTRRIAGHVRSRFLDYIHVIFPLINSTSEPQEDLDLDMQNLEILAVREGFQFLYQHIYRVSLRCEALPHQLSKDISEKHWRNLSEYLAQLKAHAAKLPDVVVTCLSSPPSEDVVIELIVKAVPIVLAFGSDTGRLAFNAWKAFVLSRKLGFVKHETRQEQLTEMTHAMDQTRQTWQGVSEAVDSLKRILPVATAQDEFEGLHWTKIN</sequence>
<reference evidence="1 2" key="1">
    <citation type="submission" date="2018-11" db="EMBL/GenBank/DDBJ databases">
        <title>Genome assembly of Steccherinum ochraceum LE-BIN_3174, the white-rot fungus of the Steccherinaceae family (The Residual Polyporoid clade, Polyporales, Basidiomycota).</title>
        <authorList>
            <person name="Fedorova T.V."/>
            <person name="Glazunova O.A."/>
            <person name="Landesman E.O."/>
            <person name="Moiseenko K.V."/>
            <person name="Psurtseva N.V."/>
            <person name="Savinova O.S."/>
            <person name="Shakhova N.V."/>
            <person name="Tyazhelova T.V."/>
            <person name="Vasina D.V."/>
        </authorList>
    </citation>
    <scope>NUCLEOTIDE SEQUENCE [LARGE SCALE GENOMIC DNA]</scope>
    <source>
        <strain evidence="1 2">LE-BIN_3174</strain>
    </source>
</reference>
<proteinExistence type="predicted"/>
<evidence type="ECO:0000313" key="1">
    <source>
        <dbReference type="EMBL" id="TCD63126.1"/>
    </source>
</evidence>
<gene>
    <name evidence="1" type="ORF">EIP91_005964</name>
</gene>
<feature type="non-terminal residue" evidence="1">
    <location>
        <position position="613"/>
    </location>
</feature>
<dbReference type="Proteomes" id="UP000292702">
    <property type="component" value="Unassembled WGS sequence"/>
</dbReference>
<keyword evidence="2" id="KW-1185">Reference proteome</keyword>
<comment type="caution">
    <text evidence="1">The sequence shown here is derived from an EMBL/GenBank/DDBJ whole genome shotgun (WGS) entry which is preliminary data.</text>
</comment>
<accession>A0A4R0R920</accession>
<evidence type="ECO:0000313" key="2">
    <source>
        <dbReference type="Proteomes" id="UP000292702"/>
    </source>
</evidence>
<name>A0A4R0R920_9APHY</name>
<organism evidence="1 2">
    <name type="scientific">Steccherinum ochraceum</name>
    <dbReference type="NCBI Taxonomy" id="92696"/>
    <lineage>
        <taxon>Eukaryota</taxon>
        <taxon>Fungi</taxon>
        <taxon>Dikarya</taxon>
        <taxon>Basidiomycota</taxon>
        <taxon>Agaricomycotina</taxon>
        <taxon>Agaricomycetes</taxon>
        <taxon>Polyporales</taxon>
        <taxon>Steccherinaceae</taxon>
        <taxon>Steccherinum</taxon>
    </lineage>
</organism>
<protein>
    <submittedName>
        <fullName evidence="1">Uncharacterized protein</fullName>
    </submittedName>
</protein>
<dbReference type="AlphaFoldDB" id="A0A4R0R920"/>